<name>A0A5C6DCH2_9BACT</name>
<evidence type="ECO:0000313" key="2">
    <source>
        <dbReference type="EMBL" id="TWU32639.1"/>
    </source>
</evidence>
<dbReference type="AlphaFoldDB" id="A0A5C6DCH2"/>
<dbReference type="Proteomes" id="UP000319143">
    <property type="component" value="Unassembled WGS sequence"/>
</dbReference>
<gene>
    <name evidence="2" type="ORF">Poly41_56170</name>
</gene>
<sequence>MKMMNKMKDLPQDRDETNGPVPIVDADDVIGYTADGNRVDEYDIAATPLALSILAKRGWKNQLVHFNCNNCPMNESEPKPTEHKASVEGAISEFGYDTNVTRFFDCQVDRQWNAAGANAVAVIKSAGNGKMN</sequence>
<evidence type="ECO:0000313" key="3">
    <source>
        <dbReference type="Proteomes" id="UP000319143"/>
    </source>
</evidence>
<reference evidence="2 3" key="1">
    <citation type="submission" date="2019-02" db="EMBL/GenBank/DDBJ databases">
        <title>Deep-cultivation of Planctomycetes and their phenomic and genomic characterization uncovers novel biology.</title>
        <authorList>
            <person name="Wiegand S."/>
            <person name="Jogler M."/>
            <person name="Boedeker C."/>
            <person name="Pinto D."/>
            <person name="Vollmers J."/>
            <person name="Rivas-Marin E."/>
            <person name="Kohn T."/>
            <person name="Peeters S.H."/>
            <person name="Heuer A."/>
            <person name="Rast P."/>
            <person name="Oberbeckmann S."/>
            <person name="Bunk B."/>
            <person name="Jeske O."/>
            <person name="Meyerdierks A."/>
            <person name="Storesund J.E."/>
            <person name="Kallscheuer N."/>
            <person name="Luecker S."/>
            <person name="Lage O.M."/>
            <person name="Pohl T."/>
            <person name="Merkel B.J."/>
            <person name="Hornburger P."/>
            <person name="Mueller R.-W."/>
            <person name="Bruemmer F."/>
            <person name="Labrenz M."/>
            <person name="Spormann A.M."/>
            <person name="Op Den Camp H."/>
            <person name="Overmann J."/>
            <person name="Amann R."/>
            <person name="Jetten M.S.M."/>
            <person name="Mascher T."/>
            <person name="Medema M.H."/>
            <person name="Devos D.P."/>
            <person name="Kaster A.-K."/>
            <person name="Ovreas L."/>
            <person name="Rohde M."/>
            <person name="Galperin M.Y."/>
            <person name="Jogler C."/>
        </authorList>
    </citation>
    <scope>NUCLEOTIDE SEQUENCE [LARGE SCALE GENOMIC DNA]</scope>
    <source>
        <strain evidence="2 3">Poly41</strain>
    </source>
</reference>
<keyword evidence="3" id="KW-1185">Reference proteome</keyword>
<evidence type="ECO:0000256" key="1">
    <source>
        <dbReference type="SAM" id="MobiDB-lite"/>
    </source>
</evidence>
<comment type="caution">
    <text evidence="2">The sequence shown here is derived from an EMBL/GenBank/DDBJ whole genome shotgun (WGS) entry which is preliminary data.</text>
</comment>
<organism evidence="2 3">
    <name type="scientific">Novipirellula artificiosorum</name>
    <dbReference type="NCBI Taxonomy" id="2528016"/>
    <lineage>
        <taxon>Bacteria</taxon>
        <taxon>Pseudomonadati</taxon>
        <taxon>Planctomycetota</taxon>
        <taxon>Planctomycetia</taxon>
        <taxon>Pirellulales</taxon>
        <taxon>Pirellulaceae</taxon>
        <taxon>Novipirellula</taxon>
    </lineage>
</organism>
<feature type="region of interest" description="Disordered" evidence="1">
    <location>
        <begin position="1"/>
        <end position="22"/>
    </location>
</feature>
<dbReference type="EMBL" id="SJPV01000012">
    <property type="protein sequence ID" value="TWU32639.1"/>
    <property type="molecule type" value="Genomic_DNA"/>
</dbReference>
<proteinExistence type="predicted"/>
<accession>A0A5C6DCH2</accession>
<protein>
    <submittedName>
        <fullName evidence="2">Uncharacterized protein</fullName>
    </submittedName>
</protein>
<feature type="compositionally biased region" description="Basic and acidic residues" evidence="1">
    <location>
        <begin position="1"/>
        <end position="17"/>
    </location>
</feature>